<evidence type="ECO:0000256" key="9">
    <source>
        <dbReference type="ARBA" id="ARBA00022801"/>
    </source>
</evidence>
<keyword evidence="13" id="KW-0511">Multifunctional enzyme</keyword>
<evidence type="ECO:0000256" key="17">
    <source>
        <dbReference type="SAM" id="Phobius"/>
    </source>
</evidence>
<accession>A0A1J4RQ32</accession>
<gene>
    <name evidence="19" type="ORF">AUJ40_02370</name>
</gene>
<dbReference type="InterPro" id="IPR012338">
    <property type="entry name" value="Beta-lactam/transpept-like"/>
</dbReference>
<feature type="domain" description="Fibronectin type-III" evidence="18">
    <location>
        <begin position="842"/>
        <end position="936"/>
    </location>
</feature>
<keyword evidence="5" id="KW-0121">Carboxypeptidase</keyword>
<dbReference type="SUPFAM" id="SSF56601">
    <property type="entry name" value="beta-lactamase/transpeptidase-like"/>
    <property type="match status" value="1"/>
</dbReference>
<evidence type="ECO:0000256" key="13">
    <source>
        <dbReference type="ARBA" id="ARBA00023268"/>
    </source>
</evidence>
<keyword evidence="8" id="KW-0808">Transferase</keyword>
<evidence type="ECO:0000256" key="8">
    <source>
        <dbReference type="ARBA" id="ARBA00022679"/>
    </source>
</evidence>
<evidence type="ECO:0000256" key="2">
    <source>
        <dbReference type="ARBA" id="ARBA00007090"/>
    </source>
</evidence>
<dbReference type="Pfam" id="PF00912">
    <property type="entry name" value="Transgly"/>
    <property type="match status" value="1"/>
</dbReference>
<comment type="subcellular location">
    <subcellularLocation>
        <location evidence="1">Cell membrane</location>
    </subcellularLocation>
</comment>
<dbReference type="PROSITE" id="PS50853">
    <property type="entry name" value="FN3"/>
    <property type="match status" value="1"/>
</dbReference>
<comment type="caution">
    <text evidence="19">The sequence shown here is derived from an EMBL/GenBank/DDBJ whole genome shotgun (WGS) entry which is preliminary data.</text>
</comment>
<dbReference type="InterPro" id="IPR001460">
    <property type="entry name" value="PCN-bd_Tpept"/>
</dbReference>
<protein>
    <recommendedName>
        <fullName evidence="18">Fibronectin type-III domain-containing protein</fullName>
    </recommendedName>
</protein>
<dbReference type="SUPFAM" id="SSF49265">
    <property type="entry name" value="Fibronectin type III"/>
    <property type="match status" value="1"/>
</dbReference>
<dbReference type="GO" id="GO:0009252">
    <property type="term" value="P:peptidoglycan biosynthetic process"/>
    <property type="evidence" value="ECO:0007669"/>
    <property type="project" value="UniProtKB-KW"/>
</dbReference>
<keyword evidence="12 17" id="KW-0472">Membrane</keyword>
<evidence type="ECO:0000256" key="3">
    <source>
        <dbReference type="ARBA" id="ARBA00007739"/>
    </source>
</evidence>
<reference evidence="19 20" key="1">
    <citation type="journal article" date="2016" name="Environ. Microbiol.">
        <title>Genomic resolution of a cold subsurface aquifer community provides metabolic insights for novel microbes adapted to high CO concentrations.</title>
        <authorList>
            <person name="Probst A.J."/>
            <person name="Castelle C.J."/>
            <person name="Singh A."/>
            <person name="Brown C.T."/>
            <person name="Anantharaman K."/>
            <person name="Sharon I."/>
            <person name="Hug L.A."/>
            <person name="Burstein D."/>
            <person name="Emerson J.B."/>
            <person name="Thomas B.C."/>
            <person name="Banfield J.F."/>
        </authorList>
    </citation>
    <scope>NUCLEOTIDE SEQUENCE [LARGE SCALE GENOMIC DNA]</scope>
    <source>
        <strain evidence="19">CG1_02_42_45</strain>
    </source>
</reference>
<dbReference type="EMBL" id="MNUJ01000048">
    <property type="protein sequence ID" value="OIN89136.1"/>
    <property type="molecule type" value="Genomic_DNA"/>
</dbReference>
<keyword evidence="9" id="KW-0378">Hydrolase</keyword>
<dbReference type="GO" id="GO:0009002">
    <property type="term" value="F:serine-type D-Ala-D-Ala carboxypeptidase activity"/>
    <property type="evidence" value="ECO:0007669"/>
    <property type="project" value="UniProtKB-EC"/>
</dbReference>
<keyword evidence="10" id="KW-0133">Cell shape</keyword>
<keyword evidence="7" id="KW-0328">Glycosyltransferase</keyword>
<dbReference type="GO" id="GO:0008955">
    <property type="term" value="F:peptidoglycan glycosyltransferase activity"/>
    <property type="evidence" value="ECO:0007669"/>
    <property type="project" value="UniProtKB-EC"/>
</dbReference>
<dbReference type="Pfam" id="PF00905">
    <property type="entry name" value="Transpeptidase"/>
    <property type="match status" value="1"/>
</dbReference>
<keyword evidence="6" id="KW-0645">Protease</keyword>
<evidence type="ECO:0000259" key="18">
    <source>
        <dbReference type="PROSITE" id="PS50853"/>
    </source>
</evidence>
<dbReference type="Pfam" id="PF16656">
    <property type="entry name" value="Pur_ac_phosph_N"/>
    <property type="match status" value="1"/>
</dbReference>
<evidence type="ECO:0000313" key="19">
    <source>
        <dbReference type="EMBL" id="OIN89136.1"/>
    </source>
</evidence>
<dbReference type="InterPro" id="IPR036116">
    <property type="entry name" value="FN3_sf"/>
</dbReference>
<dbReference type="InterPro" id="IPR036950">
    <property type="entry name" value="PBP_transglycosylase"/>
</dbReference>
<comment type="catalytic activity">
    <reaction evidence="16">
        <text>[GlcNAc-(1-&gt;4)-Mur2Ac(oyl-L-Ala-gamma-D-Glu-L-Lys-D-Ala-D-Ala)](n)-di-trans,octa-cis-undecaprenyl diphosphate + beta-D-GlcNAc-(1-&gt;4)-Mur2Ac(oyl-L-Ala-gamma-D-Glu-L-Lys-D-Ala-D-Ala)-di-trans,octa-cis-undecaprenyl diphosphate = [GlcNAc-(1-&gt;4)-Mur2Ac(oyl-L-Ala-gamma-D-Glu-L-Lys-D-Ala-D-Ala)](n+1)-di-trans,octa-cis-undecaprenyl diphosphate + di-trans,octa-cis-undecaprenyl diphosphate + H(+)</text>
        <dbReference type="Rhea" id="RHEA:23708"/>
        <dbReference type="Rhea" id="RHEA-COMP:9602"/>
        <dbReference type="Rhea" id="RHEA-COMP:9603"/>
        <dbReference type="ChEBI" id="CHEBI:15378"/>
        <dbReference type="ChEBI" id="CHEBI:58405"/>
        <dbReference type="ChEBI" id="CHEBI:60033"/>
        <dbReference type="ChEBI" id="CHEBI:78435"/>
        <dbReference type="EC" id="2.4.99.28"/>
    </reaction>
</comment>
<sequence length="936" mass="103189">MKFKFGFKNPLNLHRSAKKRKWDKKKILRIVAYAFLAVFLMVSVTFAWFAKDLPTPSKIAKMRPTQSTKIYDRNGVLLYETGELKRTVVTTDQINKYLKDATVATEDQQFYQNHGINFRGVFRAAINNIFHTSGGVQGGSTITQQYVKNALLYSQRTFTRKVKEVILAIELEFMYSKDQILTMYLNEIPYGGQTAGVEAAARMYYGIPAKDLTLAQAATLAAIPKAPTYYSPYGIHTDKLVIRRNYVLDQMVKINYIKKEQADEAKKQDTTTVGVSVQPRKMAILAPHFSMYVLEQASEEYGDQRVEKEGLTIYTTLDFQKQKIAEQAVADGMAKVEKYGGSNGSLVSIDPKTGEVLTMVGSKDFFDTKIDGNVNIATSNRQPGSSFKPYTYATAFKKKEYSPSKILFDFTTDFGGGYIPHNYDNTTHGPVTMRQALANSLNIPAVKTFALAGMDDVITTATDMGISTLTQRSRYGLSLGLGVGEVKLLEHTAGFSVFANNGNKHDAKVMRKVVDNKGKVLYEYKPEEDKGKQVLDPQIAYELQSIMSDNQARSMIFGSRSPLYFPDRPVGAKTGTTTDFRDAWTVGYTPSLTVGVWVGNNDNHPMSSGADGVVVAAPIFHNFMEKMLAGTPVEQFNQPPGIQSATVERWSNLLPTQYSSQFTTDIFTSWQLPTEHDNVNAAVRVCRANGLPAPASAPDSITETKIFSNVHSEKPANPNWEGPVRSWAIAAGLYNPTPAEKCDINNIAPAVTISISSPHSDETVSGTRAITVSINNPADVLKVEFFIDNISVGSNSVSPFSLSYNFNNLATGRHSLEVIASDKYGQTAKNEISFASIKEEFTTSGVTTSNITDTSAKVSWTTSKAGTSQVFYDITSHSNYNEYAWPTTPDPALVTTHSMTLSDLNPNTTYHFRVVSLSSGGDIVSSGDYSFRTGPY</sequence>
<dbReference type="Pfam" id="PF17957">
    <property type="entry name" value="Big_7"/>
    <property type="match status" value="1"/>
</dbReference>
<dbReference type="Gene3D" id="2.60.40.10">
    <property type="entry name" value="Immunoglobulins"/>
    <property type="match status" value="2"/>
</dbReference>
<dbReference type="Gene3D" id="3.40.710.10">
    <property type="entry name" value="DD-peptidase/beta-lactamase superfamily"/>
    <property type="match status" value="1"/>
</dbReference>
<evidence type="ECO:0000256" key="16">
    <source>
        <dbReference type="ARBA" id="ARBA00049902"/>
    </source>
</evidence>
<keyword evidence="17" id="KW-1133">Transmembrane helix</keyword>
<dbReference type="Gene3D" id="1.10.3810.10">
    <property type="entry name" value="Biosynthetic peptidoglycan transglycosylase-like"/>
    <property type="match status" value="1"/>
</dbReference>
<dbReference type="InterPro" id="IPR015914">
    <property type="entry name" value="PAPs_N"/>
</dbReference>
<dbReference type="InterPro" id="IPR001264">
    <property type="entry name" value="Glyco_trans_51"/>
</dbReference>
<comment type="catalytic activity">
    <reaction evidence="15">
        <text>Preferential cleavage: (Ac)2-L-Lys-D-Ala-|-D-Ala. Also transpeptidation of peptidyl-alanyl moieties that are N-acyl substituents of D-alanine.</text>
        <dbReference type="EC" id="3.4.16.4"/>
    </reaction>
</comment>
<evidence type="ECO:0000256" key="7">
    <source>
        <dbReference type="ARBA" id="ARBA00022676"/>
    </source>
</evidence>
<proteinExistence type="inferred from homology"/>
<dbReference type="AlphaFoldDB" id="A0A1J4RQ32"/>
<evidence type="ECO:0000256" key="6">
    <source>
        <dbReference type="ARBA" id="ARBA00022670"/>
    </source>
</evidence>
<evidence type="ECO:0000256" key="10">
    <source>
        <dbReference type="ARBA" id="ARBA00022960"/>
    </source>
</evidence>
<evidence type="ECO:0000256" key="11">
    <source>
        <dbReference type="ARBA" id="ARBA00022984"/>
    </source>
</evidence>
<dbReference type="GO" id="GO:0030288">
    <property type="term" value="C:outer membrane-bounded periplasmic space"/>
    <property type="evidence" value="ECO:0007669"/>
    <property type="project" value="TreeGrafter"/>
</dbReference>
<evidence type="ECO:0000256" key="12">
    <source>
        <dbReference type="ARBA" id="ARBA00023136"/>
    </source>
</evidence>
<dbReference type="InterPro" id="IPR050396">
    <property type="entry name" value="Glycosyltr_51/Transpeptidase"/>
</dbReference>
<organism evidence="19 20">
    <name type="scientific">Candidatus Berkelbacteria bacterium CG1_02_42_45</name>
    <dbReference type="NCBI Taxonomy" id="1805036"/>
    <lineage>
        <taxon>Bacteria</taxon>
        <taxon>Candidatus Berkelbacteria</taxon>
    </lineage>
</organism>
<keyword evidence="17" id="KW-0812">Transmembrane</keyword>
<dbReference type="GO" id="GO:0008360">
    <property type="term" value="P:regulation of cell shape"/>
    <property type="evidence" value="ECO:0007669"/>
    <property type="project" value="UniProtKB-KW"/>
</dbReference>
<dbReference type="PANTHER" id="PTHR32282">
    <property type="entry name" value="BINDING PROTEIN TRANSPEPTIDASE, PUTATIVE-RELATED"/>
    <property type="match status" value="1"/>
</dbReference>
<evidence type="ECO:0000256" key="15">
    <source>
        <dbReference type="ARBA" id="ARBA00034000"/>
    </source>
</evidence>
<dbReference type="GO" id="GO:0071555">
    <property type="term" value="P:cell wall organization"/>
    <property type="evidence" value="ECO:0007669"/>
    <property type="project" value="UniProtKB-KW"/>
</dbReference>
<dbReference type="GO" id="GO:0005886">
    <property type="term" value="C:plasma membrane"/>
    <property type="evidence" value="ECO:0007669"/>
    <property type="project" value="UniProtKB-SubCell"/>
</dbReference>
<evidence type="ECO:0000256" key="5">
    <source>
        <dbReference type="ARBA" id="ARBA00022645"/>
    </source>
</evidence>
<evidence type="ECO:0000256" key="14">
    <source>
        <dbReference type="ARBA" id="ARBA00023316"/>
    </source>
</evidence>
<dbReference type="InterPro" id="IPR023346">
    <property type="entry name" value="Lysozyme-like_dom_sf"/>
</dbReference>
<evidence type="ECO:0000313" key="20">
    <source>
        <dbReference type="Proteomes" id="UP000182753"/>
    </source>
</evidence>
<dbReference type="GO" id="GO:0006508">
    <property type="term" value="P:proteolysis"/>
    <property type="evidence" value="ECO:0007669"/>
    <property type="project" value="UniProtKB-KW"/>
</dbReference>
<dbReference type="PANTHER" id="PTHR32282:SF11">
    <property type="entry name" value="PENICILLIN-BINDING PROTEIN 1B"/>
    <property type="match status" value="1"/>
</dbReference>
<dbReference type="CDD" id="cd00063">
    <property type="entry name" value="FN3"/>
    <property type="match status" value="1"/>
</dbReference>
<name>A0A1J4RQ32_9BACT</name>
<feature type="transmembrane region" description="Helical" evidence="17">
    <location>
        <begin position="27"/>
        <end position="49"/>
    </location>
</feature>
<keyword evidence="11" id="KW-0573">Peptidoglycan synthesis</keyword>
<dbReference type="InterPro" id="IPR013783">
    <property type="entry name" value="Ig-like_fold"/>
</dbReference>
<keyword evidence="14" id="KW-0961">Cell wall biogenesis/degradation</keyword>
<comment type="similarity">
    <text evidence="2">In the C-terminal section; belongs to the transpeptidase family.</text>
</comment>
<dbReference type="NCBIfam" id="TIGR02074">
    <property type="entry name" value="PBP_1a_fam"/>
    <property type="match status" value="1"/>
</dbReference>
<keyword evidence="4" id="KW-1003">Cell membrane</keyword>
<dbReference type="GO" id="GO:0008658">
    <property type="term" value="F:penicillin binding"/>
    <property type="evidence" value="ECO:0007669"/>
    <property type="project" value="InterPro"/>
</dbReference>
<evidence type="ECO:0000256" key="1">
    <source>
        <dbReference type="ARBA" id="ARBA00004236"/>
    </source>
</evidence>
<dbReference type="InterPro" id="IPR003961">
    <property type="entry name" value="FN3_dom"/>
</dbReference>
<dbReference type="SMART" id="SM00060">
    <property type="entry name" value="FN3"/>
    <property type="match status" value="1"/>
</dbReference>
<dbReference type="FunFam" id="1.10.3810.10:FF:000001">
    <property type="entry name" value="Penicillin-binding protein 1A"/>
    <property type="match status" value="1"/>
</dbReference>
<evidence type="ECO:0000256" key="4">
    <source>
        <dbReference type="ARBA" id="ARBA00022475"/>
    </source>
</evidence>
<dbReference type="SUPFAM" id="SSF53955">
    <property type="entry name" value="Lysozyme-like"/>
    <property type="match status" value="1"/>
</dbReference>
<dbReference type="Proteomes" id="UP000182753">
    <property type="component" value="Unassembled WGS sequence"/>
</dbReference>
<comment type="similarity">
    <text evidence="3">In the N-terminal section; belongs to the glycosyltransferase 51 family.</text>
</comment>